<dbReference type="EMBL" id="FWZT01000006">
    <property type="protein sequence ID" value="SMF17863.1"/>
    <property type="molecule type" value="Genomic_DNA"/>
</dbReference>
<sequence length="225" mass="26217">MMIEKAPYTTSHAYRNIPTNHPKRHLYGDDLTEDEIELVQFWADHGSGIDQDQAYKDRWYDYNDPEDLSFCFEGVVVPPSRYTDGSFPVWYAAIDKEEASRAEIIYHLCRQARVDMVPDEAYVCYQRAMCKAAVENPLVGDLRSFTRDHWHLHDDPPYFESQKIGLQYQSEGYEGLLYPSKRYPKADCLAIFNKQSILSSKVVNFFTVEVYRDAVTVCGEPWQEL</sequence>
<evidence type="ECO:0000313" key="2">
    <source>
        <dbReference type="EMBL" id="SMF17863.1"/>
    </source>
</evidence>
<dbReference type="AlphaFoldDB" id="A0A1Y6BSP9"/>
<proteinExistence type="predicted"/>
<evidence type="ECO:0000313" key="3">
    <source>
        <dbReference type="Proteomes" id="UP000192907"/>
    </source>
</evidence>
<reference evidence="3" key="1">
    <citation type="submission" date="2017-04" db="EMBL/GenBank/DDBJ databases">
        <authorList>
            <person name="Varghese N."/>
            <person name="Submissions S."/>
        </authorList>
    </citation>
    <scope>NUCLEOTIDE SEQUENCE [LARGE SCALE GENOMIC DNA]</scope>
    <source>
        <strain evidence="3">RKEM611</strain>
    </source>
</reference>
<dbReference type="RefSeq" id="WP_132317861.1">
    <property type="nucleotide sequence ID" value="NZ_FWZT01000006.1"/>
</dbReference>
<accession>A0A1Y6BSP9</accession>
<protein>
    <submittedName>
        <fullName evidence="2">RES domain-containing protein</fullName>
    </submittedName>
</protein>
<dbReference type="OrthoDB" id="9795903at2"/>
<evidence type="ECO:0000259" key="1">
    <source>
        <dbReference type="SMART" id="SM00953"/>
    </source>
</evidence>
<feature type="domain" description="RES" evidence="1">
    <location>
        <begin position="71"/>
        <end position="204"/>
    </location>
</feature>
<organism evidence="2 3">
    <name type="scientific">Pseudobacteriovorax antillogorgiicola</name>
    <dbReference type="NCBI Taxonomy" id="1513793"/>
    <lineage>
        <taxon>Bacteria</taxon>
        <taxon>Pseudomonadati</taxon>
        <taxon>Bdellovibrionota</taxon>
        <taxon>Oligoflexia</taxon>
        <taxon>Oligoflexales</taxon>
        <taxon>Pseudobacteriovoracaceae</taxon>
        <taxon>Pseudobacteriovorax</taxon>
    </lineage>
</organism>
<gene>
    <name evidence="2" type="ORF">SAMN06296036_106146</name>
</gene>
<dbReference type="SMART" id="SM00953">
    <property type="entry name" value="RES"/>
    <property type="match status" value="1"/>
</dbReference>
<name>A0A1Y6BSP9_9BACT</name>
<dbReference type="InterPro" id="IPR014914">
    <property type="entry name" value="RES_dom"/>
</dbReference>
<keyword evidence="3" id="KW-1185">Reference proteome</keyword>
<dbReference type="STRING" id="1513793.SAMN06296036_106146"/>
<dbReference type="Proteomes" id="UP000192907">
    <property type="component" value="Unassembled WGS sequence"/>
</dbReference>
<dbReference type="Pfam" id="PF08808">
    <property type="entry name" value="RES"/>
    <property type="match status" value="1"/>
</dbReference>